<name>A0A0M6YKH6_9RHOB</name>
<accession>A0A0M6YKH6</accession>
<dbReference type="SUPFAM" id="SSF51735">
    <property type="entry name" value="NAD(P)-binding Rossmann-fold domains"/>
    <property type="match status" value="1"/>
</dbReference>
<dbReference type="RefSeq" id="WP_055084600.1">
    <property type="nucleotide sequence ID" value="NZ_CXSU01000011.1"/>
</dbReference>
<evidence type="ECO:0000313" key="4">
    <source>
        <dbReference type="EMBL" id="CTQ49767.1"/>
    </source>
</evidence>
<dbReference type="Pfam" id="PF00106">
    <property type="entry name" value="adh_short"/>
    <property type="match status" value="1"/>
</dbReference>
<dbReference type="PRINTS" id="PR00080">
    <property type="entry name" value="SDRFAMILY"/>
</dbReference>
<dbReference type="EMBL" id="CXSU01000011">
    <property type="protein sequence ID" value="CTQ49767.1"/>
    <property type="molecule type" value="Genomic_DNA"/>
</dbReference>
<comment type="similarity">
    <text evidence="1 3">Belongs to the short-chain dehydrogenases/reductases (SDR) family.</text>
</comment>
<dbReference type="Gene3D" id="3.40.50.720">
    <property type="entry name" value="NAD(P)-binding Rossmann-like Domain"/>
    <property type="match status" value="1"/>
</dbReference>
<protein>
    <submittedName>
        <fullName evidence="4">3-oxoacyl-[acyl-carrier-protein] reductase FabG</fullName>
        <ecNumber evidence="4">1.1.1.100</ecNumber>
    </submittedName>
</protein>
<dbReference type="InterPro" id="IPR002347">
    <property type="entry name" value="SDR_fam"/>
</dbReference>
<evidence type="ECO:0000256" key="1">
    <source>
        <dbReference type="ARBA" id="ARBA00006484"/>
    </source>
</evidence>
<organism evidence="4 5">
    <name type="scientific">Jannaschia donghaensis</name>
    <dbReference type="NCBI Taxonomy" id="420998"/>
    <lineage>
        <taxon>Bacteria</taxon>
        <taxon>Pseudomonadati</taxon>
        <taxon>Pseudomonadota</taxon>
        <taxon>Alphaproteobacteria</taxon>
        <taxon>Rhodobacterales</taxon>
        <taxon>Roseobacteraceae</taxon>
        <taxon>Jannaschia</taxon>
    </lineage>
</organism>
<evidence type="ECO:0000313" key="5">
    <source>
        <dbReference type="Proteomes" id="UP000049222"/>
    </source>
</evidence>
<dbReference type="GO" id="GO:0004316">
    <property type="term" value="F:3-oxoacyl-[acyl-carrier-protein] reductase (NADPH) activity"/>
    <property type="evidence" value="ECO:0007669"/>
    <property type="project" value="UniProtKB-EC"/>
</dbReference>
<dbReference type="Proteomes" id="UP000049222">
    <property type="component" value="Unassembled WGS sequence"/>
</dbReference>
<dbReference type="PANTHER" id="PTHR42901:SF1">
    <property type="entry name" value="ALCOHOL DEHYDROGENASE"/>
    <property type="match status" value="1"/>
</dbReference>
<dbReference type="OrthoDB" id="9808814at2"/>
<evidence type="ECO:0000256" key="3">
    <source>
        <dbReference type="RuleBase" id="RU000363"/>
    </source>
</evidence>
<dbReference type="EC" id="1.1.1.100" evidence="4"/>
<proteinExistence type="inferred from homology"/>
<keyword evidence="2 4" id="KW-0560">Oxidoreductase</keyword>
<dbReference type="STRING" id="420998.JDO7802_01784"/>
<keyword evidence="5" id="KW-1185">Reference proteome</keyword>
<gene>
    <name evidence="4" type="primary">fabG_7</name>
    <name evidence="4" type="ORF">JDO7802_01784</name>
</gene>
<dbReference type="PIRSF" id="PIRSF000126">
    <property type="entry name" value="11-beta-HSD1"/>
    <property type="match status" value="1"/>
</dbReference>
<evidence type="ECO:0000256" key="2">
    <source>
        <dbReference type="ARBA" id="ARBA00023002"/>
    </source>
</evidence>
<dbReference type="PANTHER" id="PTHR42901">
    <property type="entry name" value="ALCOHOL DEHYDROGENASE"/>
    <property type="match status" value="1"/>
</dbReference>
<dbReference type="InterPro" id="IPR036291">
    <property type="entry name" value="NAD(P)-bd_dom_sf"/>
</dbReference>
<sequence length="258" mass="27233">MTRDTPLALITGASGGIGRAFAEIHAARGGDLIVTARRQAELDTLKSALESAHGVSVTPVAADLGTPEGLATVLAACEGREIGILINNAGFGGRGDFVTRVISDDLAMIDLNIGALVQLCHAVGQRMVERGSGRILNVGSTAGMMPGPLQATYFATKAFVNSFSQALDDEMRPKGVTVTVLAPGYVETGFASRADLSDTPLTKSGATPQDVASFGYDAMMDGRLHVVNDAKLSFLTNWVIPFLPRRRVLKMVRDMQTK</sequence>
<reference evidence="4 5" key="1">
    <citation type="submission" date="2015-07" db="EMBL/GenBank/DDBJ databases">
        <authorList>
            <person name="Noorani M."/>
        </authorList>
    </citation>
    <scope>NUCLEOTIDE SEQUENCE [LARGE SCALE GENOMIC DNA]</scope>
    <source>
        <strain evidence="4 5">CECT 7802</strain>
    </source>
</reference>
<dbReference type="AlphaFoldDB" id="A0A0M6YKH6"/>
<dbReference type="PRINTS" id="PR00081">
    <property type="entry name" value="GDHRDH"/>
</dbReference>